<evidence type="ECO:0000256" key="2">
    <source>
        <dbReference type="ARBA" id="ARBA00012438"/>
    </source>
</evidence>
<dbReference type="PROSITE" id="PS50112">
    <property type="entry name" value="PAS"/>
    <property type="match status" value="1"/>
</dbReference>
<keyword evidence="7" id="KW-0067">ATP-binding</keyword>
<proteinExistence type="predicted"/>
<dbReference type="SUPFAM" id="SSF55874">
    <property type="entry name" value="ATPase domain of HSP90 chaperone/DNA topoisomerase II/histidine kinase"/>
    <property type="match status" value="1"/>
</dbReference>
<dbReference type="Pfam" id="PF02518">
    <property type="entry name" value="HATPase_c"/>
    <property type="match status" value="1"/>
</dbReference>
<reference evidence="13 14" key="1">
    <citation type="submission" date="2024-09" db="EMBL/GenBank/DDBJ databases">
        <authorList>
            <person name="Sun Q."/>
            <person name="Mori K."/>
        </authorList>
    </citation>
    <scope>NUCLEOTIDE SEQUENCE [LARGE SCALE GENOMIC DNA]</scope>
    <source>
        <strain evidence="13 14">JCM 11201</strain>
    </source>
</reference>
<accession>A0ABV5WNB5</accession>
<dbReference type="Pfam" id="PF00072">
    <property type="entry name" value="Response_reg"/>
    <property type="match status" value="1"/>
</dbReference>
<dbReference type="CDD" id="cd00082">
    <property type="entry name" value="HisKA"/>
    <property type="match status" value="1"/>
</dbReference>
<evidence type="ECO:0000256" key="4">
    <source>
        <dbReference type="ARBA" id="ARBA00022679"/>
    </source>
</evidence>
<dbReference type="InterPro" id="IPR003661">
    <property type="entry name" value="HisK_dim/P_dom"/>
</dbReference>
<gene>
    <name evidence="13" type="ORF">ACFFMS_28015</name>
</gene>
<dbReference type="PROSITE" id="PS50109">
    <property type="entry name" value="HIS_KIN"/>
    <property type="match status" value="1"/>
</dbReference>
<keyword evidence="4" id="KW-0808">Transferase</keyword>
<keyword evidence="8" id="KW-0902">Two-component regulatory system</keyword>
<dbReference type="InterPro" id="IPR036890">
    <property type="entry name" value="HATPase_C_sf"/>
</dbReference>
<dbReference type="Gene3D" id="3.30.450.20">
    <property type="entry name" value="PAS domain"/>
    <property type="match status" value="2"/>
</dbReference>
<dbReference type="SMART" id="SM00448">
    <property type="entry name" value="REC"/>
    <property type="match status" value="1"/>
</dbReference>
<dbReference type="RefSeq" id="WP_379952087.1">
    <property type="nucleotide sequence ID" value="NZ_JBHMAF010000196.1"/>
</dbReference>
<dbReference type="SMART" id="SM00091">
    <property type="entry name" value="PAS"/>
    <property type="match status" value="2"/>
</dbReference>
<evidence type="ECO:0000313" key="13">
    <source>
        <dbReference type="EMBL" id="MFB9762077.1"/>
    </source>
</evidence>
<evidence type="ECO:0000256" key="6">
    <source>
        <dbReference type="ARBA" id="ARBA00022777"/>
    </source>
</evidence>
<dbReference type="PANTHER" id="PTHR43547">
    <property type="entry name" value="TWO-COMPONENT HISTIDINE KINASE"/>
    <property type="match status" value="1"/>
</dbReference>
<dbReference type="InterPro" id="IPR000014">
    <property type="entry name" value="PAS"/>
</dbReference>
<dbReference type="Proteomes" id="UP001589609">
    <property type="component" value="Unassembled WGS sequence"/>
</dbReference>
<organism evidence="13 14">
    <name type="scientific">Ectobacillus funiculus</name>
    <dbReference type="NCBI Taxonomy" id="137993"/>
    <lineage>
        <taxon>Bacteria</taxon>
        <taxon>Bacillati</taxon>
        <taxon>Bacillota</taxon>
        <taxon>Bacilli</taxon>
        <taxon>Bacillales</taxon>
        <taxon>Bacillaceae</taxon>
        <taxon>Ectobacillus</taxon>
    </lineage>
</organism>
<evidence type="ECO:0000256" key="8">
    <source>
        <dbReference type="ARBA" id="ARBA00023012"/>
    </source>
</evidence>
<evidence type="ECO:0000259" key="11">
    <source>
        <dbReference type="PROSITE" id="PS50110"/>
    </source>
</evidence>
<dbReference type="Gene3D" id="3.30.565.10">
    <property type="entry name" value="Histidine kinase-like ATPase, C-terminal domain"/>
    <property type="match status" value="1"/>
</dbReference>
<dbReference type="Gene3D" id="1.10.287.130">
    <property type="match status" value="1"/>
</dbReference>
<comment type="catalytic activity">
    <reaction evidence="1">
        <text>ATP + protein L-histidine = ADP + protein N-phospho-L-histidine.</text>
        <dbReference type="EC" id="2.7.13.3"/>
    </reaction>
</comment>
<dbReference type="InterPro" id="IPR004358">
    <property type="entry name" value="Sig_transdc_His_kin-like_C"/>
</dbReference>
<evidence type="ECO:0000259" key="12">
    <source>
        <dbReference type="PROSITE" id="PS50112"/>
    </source>
</evidence>
<evidence type="ECO:0000256" key="7">
    <source>
        <dbReference type="ARBA" id="ARBA00022840"/>
    </source>
</evidence>
<evidence type="ECO:0000256" key="5">
    <source>
        <dbReference type="ARBA" id="ARBA00022741"/>
    </source>
</evidence>
<dbReference type="InterPro" id="IPR011006">
    <property type="entry name" value="CheY-like_superfamily"/>
</dbReference>
<feature type="domain" description="PAS" evidence="12">
    <location>
        <begin position="145"/>
        <end position="189"/>
    </location>
</feature>
<keyword evidence="6" id="KW-0418">Kinase</keyword>
<keyword evidence="5" id="KW-0547">Nucleotide-binding</keyword>
<feature type="domain" description="Histidine kinase" evidence="10">
    <location>
        <begin position="392"/>
        <end position="592"/>
    </location>
</feature>
<dbReference type="Pfam" id="PF13426">
    <property type="entry name" value="PAS_9"/>
    <property type="match status" value="1"/>
</dbReference>
<evidence type="ECO:0000256" key="1">
    <source>
        <dbReference type="ARBA" id="ARBA00000085"/>
    </source>
</evidence>
<dbReference type="InterPro" id="IPR035965">
    <property type="entry name" value="PAS-like_dom_sf"/>
</dbReference>
<dbReference type="SUPFAM" id="SSF52172">
    <property type="entry name" value="CheY-like"/>
    <property type="match status" value="1"/>
</dbReference>
<protein>
    <recommendedName>
        <fullName evidence="2">histidine kinase</fullName>
        <ecNumber evidence="2">2.7.13.3</ecNumber>
    </recommendedName>
</protein>
<dbReference type="InterPro" id="IPR003594">
    <property type="entry name" value="HATPase_dom"/>
</dbReference>
<dbReference type="SUPFAM" id="SSF47384">
    <property type="entry name" value="Homodimeric domain of signal transducing histidine kinase"/>
    <property type="match status" value="1"/>
</dbReference>
<evidence type="ECO:0000313" key="14">
    <source>
        <dbReference type="Proteomes" id="UP001589609"/>
    </source>
</evidence>
<dbReference type="CDD" id="cd00130">
    <property type="entry name" value="PAS"/>
    <property type="match status" value="1"/>
</dbReference>
<dbReference type="Gene3D" id="3.40.50.2300">
    <property type="match status" value="1"/>
</dbReference>
<evidence type="ECO:0000256" key="9">
    <source>
        <dbReference type="PROSITE-ProRule" id="PRU00169"/>
    </source>
</evidence>
<sequence>MGESIKKLNEVQQKVNILMVDDRPENLFALQSVLAYSNYNLVTATSGEEALKHVLQEDFSVILLDVQMPGMNGFETAKLIKARERSKQIPIVFITAISQALEHVKNGYSVGAIDYIFKPFHPETLRMKVKALVEMQQQQEQIKLQNELLRIIGETTTDTIVTFDHLGHILTVNEAVTNMFGYTSAECIGLHINRLVPTLHFRSSGENERIVETVALRKDKTQFPSDIQIGMAAVKKQQIFVCSIRDVTERKLSDEERFRRIFNATPCLIELRSLEDKRYMNVNESWLSYTEHTYEDIMNQTHEEIQYIMDLDGLGETSVGIFELTAPVRNARISYWTKSRDMREGLLSTEMMEIRGEACILSIITDITDRVAVEKEIAKFARLNLMGEMAAGIIHEIRNPMTTVRGFLQMSKNHPSTEYIDIMIEELDRTHNIITEFLSVTKTAATLRVPKQLNDIIQTLFPLIQAKAMVSDKYACMELGDCPPLSLDEKEIRQLILNLALNGLEAMSSKGVLTIKTYTNGPEVILEVQDEGCGIKEELLEKIGTPFFSTKVNGTGLGLSVCHGVSARHNAVMKVKTSEQGTKFLIHFNTENSPIDEPCSRTKTEA</sequence>
<dbReference type="PRINTS" id="PR00344">
    <property type="entry name" value="BCTRLSENSOR"/>
</dbReference>
<dbReference type="InterPro" id="IPR001789">
    <property type="entry name" value="Sig_transdc_resp-reg_receiver"/>
</dbReference>
<comment type="caution">
    <text evidence="13">The sequence shown here is derived from an EMBL/GenBank/DDBJ whole genome shotgun (WGS) entry which is preliminary data.</text>
</comment>
<dbReference type="SMART" id="SM00387">
    <property type="entry name" value="HATPase_c"/>
    <property type="match status" value="1"/>
</dbReference>
<keyword evidence="14" id="KW-1185">Reference proteome</keyword>
<dbReference type="SMART" id="SM00388">
    <property type="entry name" value="HisKA"/>
    <property type="match status" value="1"/>
</dbReference>
<evidence type="ECO:0000259" key="10">
    <source>
        <dbReference type="PROSITE" id="PS50109"/>
    </source>
</evidence>
<dbReference type="PROSITE" id="PS50110">
    <property type="entry name" value="RESPONSE_REGULATORY"/>
    <property type="match status" value="1"/>
</dbReference>
<dbReference type="Pfam" id="PF00512">
    <property type="entry name" value="HisKA"/>
    <property type="match status" value="1"/>
</dbReference>
<dbReference type="InterPro" id="IPR036097">
    <property type="entry name" value="HisK_dim/P_sf"/>
</dbReference>
<dbReference type="EMBL" id="JBHMAF010000196">
    <property type="protein sequence ID" value="MFB9762077.1"/>
    <property type="molecule type" value="Genomic_DNA"/>
</dbReference>
<feature type="modified residue" description="4-aspartylphosphate" evidence="9">
    <location>
        <position position="65"/>
    </location>
</feature>
<evidence type="ECO:0000256" key="3">
    <source>
        <dbReference type="ARBA" id="ARBA00022553"/>
    </source>
</evidence>
<feature type="domain" description="Response regulatory" evidence="11">
    <location>
        <begin position="16"/>
        <end position="133"/>
    </location>
</feature>
<dbReference type="EC" id="2.7.13.3" evidence="2"/>
<dbReference type="NCBIfam" id="TIGR00229">
    <property type="entry name" value="sensory_box"/>
    <property type="match status" value="1"/>
</dbReference>
<dbReference type="InterPro" id="IPR005467">
    <property type="entry name" value="His_kinase_dom"/>
</dbReference>
<dbReference type="SUPFAM" id="SSF55785">
    <property type="entry name" value="PYP-like sensor domain (PAS domain)"/>
    <property type="match status" value="2"/>
</dbReference>
<keyword evidence="3 9" id="KW-0597">Phosphoprotein</keyword>
<dbReference type="PANTHER" id="PTHR43547:SF2">
    <property type="entry name" value="HYBRID SIGNAL TRANSDUCTION HISTIDINE KINASE C"/>
    <property type="match status" value="1"/>
</dbReference>
<name>A0ABV5WNB5_9BACI</name>